<keyword evidence="2 5" id="KW-0238">DNA-binding</keyword>
<evidence type="ECO:0000256" key="1">
    <source>
        <dbReference type="ARBA" id="ARBA00023015"/>
    </source>
</evidence>
<evidence type="ECO:0000313" key="6">
    <source>
        <dbReference type="Proteomes" id="UP001148313"/>
    </source>
</evidence>
<keyword evidence="6" id="KW-1185">Reference proteome</keyword>
<dbReference type="Pfam" id="PF00356">
    <property type="entry name" value="LacI"/>
    <property type="match status" value="1"/>
</dbReference>
<dbReference type="Pfam" id="PF00532">
    <property type="entry name" value="Peripla_BP_1"/>
    <property type="match status" value="1"/>
</dbReference>
<keyword evidence="3" id="KW-0804">Transcription</keyword>
<dbReference type="InterPro" id="IPR028082">
    <property type="entry name" value="Peripla_BP_I"/>
</dbReference>
<evidence type="ECO:0000256" key="3">
    <source>
        <dbReference type="ARBA" id="ARBA00023163"/>
    </source>
</evidence>
<gene>
    <name evidence="5" type="ORF">OOZ53_23610</name>
</gene>
<dbReference type="Proteomes" id="UP001148313">
    <property type="component" value="Unassembled WGS sequence"/>
</dbReference>
<dbReference type="RefSeq" id="WP_271092226.1">
    <property type="nucleotide sequence ID" value="NZ_JAPJZH010000022.1"/>
</dbReference>
<dbReference type="PROSITE" id="PS50932">
    <property type="entry name" value="HTH_LACI_2"/>
    <property type="match status" value="1"/>
</dbReference>
<evidence type="ECO:0000259" key="4">
    <source>
        <dbReference type="PROSITE" id="PS50932"/>
    </source>
</evidence>
<protein>
    <submittedName>
        <fullName evidence="5">LacI family DNA-binding transcriptional regulator</fullName>
    </submittedName>
</protein>
<comment type="caution">
    <text evidence="5">The sequence shown here is derived from an EMBL/GenBank/DDBJ whole genome shotgun (WGS) entry which is preliminary data.</text>
</comment>
<proteinExistence type="predicted"/>
<dbReference type="PANTHER" id="PTHR30146">
    <property type="entry name" value="LACI-RELATED TRANSCRIPTIONAL REPRESSOR"/>
    <property type="match status" value="1"/>
</dbReference>
<dbReference type="Gene3D" id="3.40.50.2300">
    <property type="match status" value="2"/>
</dbReference>
<keyword evidence="1" id="KW-0805">Transcription regulation</keyword>
<accession>A0ABT4VUI8</accession>
<dbReference type="SUPFAM" id="SSF53822">
    <property type="entry name" value="Periplasmic binding protein-like I"/>
    <property type="match status" value="1"/>
</dbReference>
<evidence type="ECO:0000256" key="2">
    <source>
        <dbReference type="ARBA" id="ARBA00023125"/>
    </source>
</evidence>
<dbReference type="SMART" id="SM00354">
    <property type="entry name" value="HTH_LACI"/>
    <property type="match status" value="1"/>
</dbReference>
<feature type="domain" description="HTH lacI-type" evidence="4">
    <location>
        <begin position="8"/>
        <end position="62"/>
    </location>
</feature>
<dbReference type="InterPro" id="IPR001761">
    <property type="entry name" value="Peripla_BP/Lac1_sug-bd_dom"/>
</dbReference>
<evidence type="ECO:0000313" key="5">
    <source>
        <dbReference type="EMBL" id="MDA4848365.1"/>
    </source>
</evidence>
<organism evidence="5 6">
    <name type="scientific">Hoeflea poritis</name>
    <dbReference type="NCBI Taxonomy" id="2993659"/>
    <lineage>
        <taxon>Bacteria</taxon>
        <taxon>Pseudomonadati</taxon>
        <taxon>Pseudomonadota</taxon>
        <taxon>Alphaproteobacteria</taxon>
        <taxon>Hyphomicrobiales</taxon>
        <taxon>Rhizobiaceae</taxon>
        <taxon>Hoeflea</taxon>
    </lineage>
</organism>
<dbReference type="EMBL" id="JAPJZH010000022">
    <property type="protein sequence ID" value="MDA4848365.1"/>
    <property type="molecule type" value="Genomic_DNA"/>
</dbReference>
<sequence>MAKGQKRLTQRDVAKAIGMSDMTVSRVLAGRGVVNSKTREKVLKAVAEMGYVPNRVAGSLASARSNQVGVVLPSITVGIFPDVAAGIAMELEKAGYNPVIGITDYDPDREERLIESMLSWNAAGMIVNDFVHTRRAAKLLSMSPAPVVEIMQVAGDPIDHCVGFNHFEAGAELVRHLVSRGYRRFGFLGWHGMEFAASARFEGVQTVLSQAGFELFAPSWYNAPPGIEDGTQGLRELRAARPDIDVVIFGNDLMATGGYLLSMKMGWQVPADIALAGFGGMEIGQSLSQKLTTIDFPRQGVGRTAARTILNLLVGQAMPKVREFPFDLLIGETA</sequence>
<dbReference type="GO" id="GO:0003677">
    <property type="term" value="F:DNA binding"/>
    <property type="evidence" value="ECO:0007669"/>
    <property type="project" value="UniProtKB-KW"/>
</dbReference>
<reference evidence="5" key="1">
    <citation type="submission" date="2022-11" db="EMBL/GenBank/DDBJ databases">
        <title>Hoeflea poritis sp. nov., isolated from scleractinian coral Porites lutea.</title>
        <authorList>
            <person name="Zhang G."/>
            <person name="Wei Q."/>
            <person name="Cai L."/>
        </authorList>
    </citation>
    <scope>NUCLEOTIDE SEQUENCE</scope>
    <source>
        <strain evidence="5">E7-10</strain>
    </source>
</reference>
<dbReference type="PANTHER" id="PTHR30146:SF33">
    <property type="entry name" value="TRANSCRIPTIONAL REGULATOR"/>
    <property type="match status" value="1"/>
</dbReference>
<dbReference type="CDD" id="cd01575">
    <property type="entry name" value="PBP1_GntR"/>
    <property type="match status" value="1"/>
</dbReference>
<dbReference type="SUPFAM" id="SSF47413">
    <property type="entry name" value="lambda repressor-like DNA-binding domains"/>
    <property type="match status" value="1"/>
</dbReference>
<dbReference type="Gene3D" id="1.10.260.40">
    <property type="entry name" value="lambda repressor-like DNA-binding domains"/>
    <property type="match status" value="1"/>
</dbReference>
<dbReference type="CDD" id="cd01392">
    <property type="entry name" value="HTH_LacI"/>
    <property type="match status" value="1"/>
</dbReference>
<name>A0ABT4VUI8_9HYPH</name>
<dbReference type="InterPro" id="IPR000843">
    <property type="entry name" value="HTH_LacI"/>
</dbReference>
<dbReference type="InterPro" id="IPR010982">
    <property type="entry name" value="Lambda_DNA-bd_dom_sf"/>
</dbReference>